<dbReference type="AlphaFoldDB" id="A0A916K7H9"/>
<sequence length="194" mass="22540">MNSIQMLYNGKVYQGAVAYEGAELMELSLEKPIAYKGGDEVLCFDFKRRRRMRILRGSGNKLIVAPEESEIFRIKARPDQTEEEMFIDDDTMFDSFKLNVFGTISEEFRTLAVRFVDICRLGFGFEVNDFSVKLGHVYDTMIFCDEETIHPKLVVRYVHLMEKTIRYGAEIHSISARDLSKLRYYIAARQFAEA</sequence>
<accession>A0A916K7H9</accession>
<evidence type="ECO:0000313" key="1">
    <source>
        <dbReference type="EMBL" id="CAG7650923.1"/>
    </source>
</evidence>
<evidence type="ECO:0000313" key="2">
    <source>
        <dbReference type="Proteomes" id="UP000693672"/>
    </source>
</evidence>
<protein>
    <recommendedName>
        <fullName evidence="3">PilZ domain-containing protein</fullName>
    </recommendedName>
</protein>
<proteinExistence type="predicted"/>
<dbReference type="EMBL" id="CAJVAS010000056">
    <property type="protein sequence ID" value="CAG7650923.1"/>
    <property type="molecule type" value="Genomic_DNA"/>
</dbReference>
<dbReference type="RefSeq" id="WP_218095868.1">
    <property type="nucleotide sequence ID" value="NZ_CAJVAS010000056.1"/>
</dbReference>
<evidence type="ECO:0008006" key="3">
    <source>
        <dbReference type="Google" id="ProtNLM"/>
    </source>
</evidence>
<reference evidence="1" key="1">
    <citation type="submission" date="2021-06" db="EMBL/GenBank/DDBJ databases">
        <authorList>
            <person name="Criscuolo A."/>
        </authorList>
    </citation>
    <scope>NUCLEOTIDE SEQUENCE</scope>
    <source>
        <strain evidence="1">CIP111600</strain>
    </source>
</reference>
<keyword evidence="2" id="KW-1185">Reference proteome</keyword>
<organism evidence="1 2">
    <name type="scientific">Paenibacillus solanacearum</name>
    <dbReference type="NCBI Taxonomy" id="2048548"/>
    <lineage>
        <taxon>Bacteria</taxon>
        <taxon>Bacillati</taxon>
        <taxon>Bacillota</taxon>
        <taxon>Bacilli</taxon>
        <taxon>Bacillales</taxon>
        <taxon>Paenibacillaceae</taxon>
        <taxon>Paenibacillus</taxon>
    </lineage>
</organism>
<dbReference type="Proteomes" id="UP000693672">
    <property type="component" value="Unassembled WGS sequence"/>
</dbReference>
<comment type="caution">
    <text evidence="1">The sequence shown here is derived from an EMBL/GenBank/DDBJ whole genome shotgun (WGS) entry which is preliminary data.</text>
</comment>
<name>A0A916K7H9_9BACL</name>
<gene>
    <name evidence="1" type="ORF">PAESOLCIP111_06206</name>
</gene>